<protein>
    <submittedName>
        <fullName evidence="1">Uncharacterized protein</fullName>
    </submittedName>
</protein>
<dbReference type="Proteomes" id="UP000836387">
    <property type="component" value="Unassembled WGS sequence"/>
</dbReference>
<accession>A0ACA9UUW4</accession>
<proteinExistence type="predicted"/>
<comment type="caution">
    <text evidence="1">The sequence shown here is derived from an EMBL/GenBank/DDBJ whole genome shotgun (WGS) entry which is preliminary data.</text>
</comment>
<dbReference type="EMBL" id="CADEHS020000645">
    <property type="protein sequence ID" value="CAG9956478.1"/>
    <property type="molecule type" value="Genomic_DNA"/>
</dbReference>
<organism evidence="1 2">
    <name type="scientific">Clonostachys rosea f. rosea IK726</name>
    <dbReference type="NCBI Taxonomy" id="1349383"/>
    <lineage>
        <taxon>Eukaryota</taxon>
        <taxon>Fungi</taxon>
        <taxon>Dikarya</taxon>
        <taxon>Ascomycota</taxon>
        <taxon>Pezizomycotina</taxon>
        <taxon>Sordariomycetes</taxon>
        <taxon>Hypocreomycetidae</taxon>
        <taxon>Hypocreales</taxon>
        <taxon>Bionectriaceae</taxon>
        <taxon>Clonostachys</taxon>
    </lineage>
</organism>
<sequence>MVIAAVSSGLKPPKRKLHFTLVDLKATAFARDLLIFRMLFGTQTQTVKQREETNIVISYVFAAQLMPSWASDILHGAMAAIIAELEDLSSNVMGIFYIPEPARQDIARVLKEWQKPPEPWYTTAALRRNLSQEREIREMEQSALFGDLEPENGKVPPRASMTSISYCHQRILCKSTSLAWLKSTTRIARRRLKSITKFSTIISIQTGGPTSPSLIWSSNARERTERRESLTSPGLLTEFPRNCTRVSHPKAAHCPPGLLSYIHKFFDLVGASIGCLKSGPVIEVVHGEMNDVLERLRHGLLRLDQKPVKKLDPSRFPEKIDNIDVINIPDYVGGSLTTFLHGIPLLLEEGKSQLRSYVLRNTPAWLTHSQFLAEYPPLSDRATIESHFHTSLTRISKQIEKMYHGVRVSSGGIVMVSGFEWQRPSPATSVLPASSRMTRPELEHWLHSHFLKLCLLYPHVRLDPVGVLAPLNLTAFLHLIAHVASLGYPLHWLSATLVTLCGGMLVRTRAGPPAAETTDEKLAGETYTPAGVFVAPFAAEFRTLLAMWEHVLGIPLVWDTAVGDEPLLPELTMIRRYTIRFAATICDSYLINSVFSVVIKSKTFKAPSDYFGTSNR</sequence>
<gene>
    <name evidence="1" type="ORF">CRV2_00008384</name>
</gene>
<reference evidence="1" key="1">
    <citation type="submission" date="2020-04" db="EMBL/GenBank/DDBJ databases">
        <authorList>
            <person name="Broberg M."/>
        </authorList>
    </citation>
    <scope>NUCLEOTIDE SEQUENCE</scope>
</reference>
<keyword evidence="2" id="KW-1185">Reference proteome</keyword>
<evidence type="ECO:0000313" key="2">
    <source>
        <dbReference type="Proteomes" id="UP000836387"/>
    </source>
</evidence>
<name>A0ACA9UUW4_BIOOC</name>
<evidence type="ECO:0000313" key="1">
    <source>
        <dbReference type="EMBL" id="CAG9956478.1"/>
    </source>
</evidence>
<reference evidence="1" key="2">
    <citation type="submission" date="2021-10" db="EMBL/GenBank/DDBJ databases">
        <authorList>
            <person name="Piombo E."/>
        </authorList>
    </citation>
    <scope>NUCLEOTIDE SEQUENCE</scope>
</reference>